<dbReference type="InterPro" id="IPR036890">
    <property type="entry name" value="HATPase_C_sf"/>
</dbReference>
<dbReference type="PANTHER" id="PTHR43102">
    <property type="entry name" value="SLR1143 PROTEIN"/>
    <property type="match status" value="1"/>
</dbReference>
<dbReference type="InterPro" id="IPR001610">
    <property type="entry name" value="PAC"/>
</dbReference>
<dbReference type="InterPro" id="IPR029016">
    <property type="entry name" value="GAF-like_dom_sf"/>
</dbReference>
<dbReference type="SMART" id="SM00065">
    <property type="entry name" value="GAF"/>
    <property type="match status" value="1"/>
</dbReference>
<dbReference type="PANTHER" id="PTHR43102:SF2">
    <property type="entry name" value="GAF DOMAIN-CONTAINING PROTEIN"/>
    <property type="match status" value="1"/>
</dbReference>
<feature type="domain" description="PAC" evidence="2">
    <location>
        <begin position="398"/>
        <end position="450"/>
    </location>
</feature>
<dbReference type="SMART" id="SM00091">
    <property type="entry name" value="PAS"/>
    <property type="match status" value="2"/>
</dbReference>
<dbReference type="CDD" id="cd16936">
    <property type="entry name" value="HATPase_RsbW-like"/>
    <property type="match status" value="1"/>
</dbReference>
<evidence type="ECO:0000313" key="3">
    <source>
        <dbReference type="EMBL" id="MFB9324910.1"/>
    </source>
</evidence>
<comment type="caution">
    <text evidence="3">The sequence shown here is derived from an EMBL/GenBank/DDBJ whole genome shotgun (WGS) entry which is preliminary data.</text>
</comment>
<feature type="domain" description="PAS" evidence="1">
    <location>
        <begin position="332"/>
        <end position="396"/>
    </location>
</feature>
<name>A0ABV5KI69_9BACL</name>
<evidence type="ECO:0000259" key="2">
    <source>
        <dbReference type="PROSITE" id="PS50113"/>
    </source>
</evidence>
<evidence type="ECO:0000313" key="4">
    <source>
        <dbReference type="Proteomes" id="UP001589747"/>
    </source>
</evidence>
<dbReference type="Gene3D" id="3.30.450.20">
    <property type="entry name" value="PAS domain"/>
    <property type="match status" value="2"/>
</dbReference>
<dbReference type="Pfam" id="PF01590">
    <property type="entry name" value="GAF"/>
    <property type="match status" value="1"/>
</dbReference>
<dbReference type="SMART" id="SM00086">
    <property type="entry name" value="PAC"/>
    <property type="match status" value="2"/>
</dbReference>
<keyword evidence="4" id="KW-1185">Reference proteome</keyword>
<dbReference type="NCBIfam" id="TIGR00229">
    <property type="entry name" value="sensory_box"/>
    <property type="match status" value="2"/>
</dbReference>
<dbReference type="PROSITE" id="PS50113">
    <property type="entry name" value="PAC"/>
    <property type="match status" value="2"/>
</dbReference>
<dbReference type="Pfam" id="PF13581">
    <property type="entry name" value="HATPase_c_2"/>
    <property type="match status" value="1"/>
</dbReference>
<dbReference type="InterPro" id="IPR013656">
    <property type="entry name" value="PAS_4"/>
</dbReference>
<feature type="domain" description="PAC" evidence="2">
    <location>
        <begin position="273"/>
        <end position="325"/>
    </location>
</feature>
<dbReference type="Proteomes" id="UP001589747">
    <property type="component" value="Unassembled WGS sequence"/>
</dbReference>
<dbReference type="Gene3D" id="3.30.565.10">
    <property type="entry name" value="Histidine kinase-like ATPase, C-terminal domain"/>
    <property type="match status" value="1"/>
</dbReference>
<reference evidence="3 4" key="1">
    <citation type="submission" date="2024-09" db="EMBL/GenBank/DDBJ databases">
        <authorList>
            <person name="Sun Q."/>
            <person name="Mori K."/>
        </authorList>
    </citation>
    <scope>NUCLEOTIDE SEQUENCE [LARGE SCALE GENOMIC DNA]</scope>
    <source>
        <strain evidence="3 4">TISTR 2452</strain>
    </source>
</reference>
<dbReference type="Pfam" id="PF13426">
    <property type="entry name" value="PAS_9"/>
    <property type="match status" value="1"/>
</dbReference>
<dbReference type="EMBL" id="JBHMDO010000006">
    <property type="protein sequence ID" value="MFB9324910.1"/>
    <property type="molecule type" value="Genomic_DNA"/>
</dbReference>
<dbReference type="SUPFAM" id="SSF55785">
    <property type="entry name" value="PYP-like sensor domain (PAS domain)"/>
    <property type="match status" value="2"/>
</dbReference>
<dbReference type="InterPro" id="IPR003594">
    <property type="entry name" value="HATPase_dom"/>
</dbReference>
<protein>
    <submittedName>
        <fullName evidence="3">PAS domain S-box protein</fullName>
    </submittedName>
</protein>
<organism evidence="3 4">
    <name type="scientific">Paenibacillus aurantiacus</name>
    <dbReference type="NCBI Taxonomy" id="1936118"/>
    <lineage>
        <taxon>Bacteria</taxon>
        <taxon>Bacillati</taxon>
        <taxon>Bacillota</taxon>
        <taxon>Bacilli</taxon>
        <taxon>Bacillales</taxon>
        <taxon>Paenibacillaceae</taxon>
        <taxon>Paenibacillus</taxon>
    </lineage>
</organism>
<dbReference type="RefSeq" id="WP_377489733.1">
    <property type="nucleotide sequence ID" value="NZ_JBHMDO010000006.1"/>
</dbReference>
<feature type="domain" description="PAS" evidence="1">
    <location>
        <begin position="197"/>
        <end position="246"/>
    </location>
</feature>
<proteinExistence type="predicted"/>
<gene>
    <name evidence="3" type="ORF">ACFFSY_03085</name>
</gene>
<dbReference type="CDD" id="cd00130">
    <property type="entry name" value="PAS"/>
    <property type="match status" value="2"/>
</dbReference>
<dbReference type="SUPFAM" id="SSF81606">
    <property type="entry name" value="PP2C-like"/>
    <property type="match status" value="1"/>
</dbReference>
<dbReference type="Gene3D" id="3.60.40.10">
    <property type="entry name" value="PPM-type phosphatase domain"/>
    <property type="match status" value="1"/>
</dbReference>
<dbReference type="InterPro" id="IPR003018">
    <property type="entry name" value="GAF"/>
</dbReference>
<evidence type="ECO:0000259" key="1">
    <source>
        <dbReference type="PROSITE" id="PS50112"/>
    </source>
</evidence>
<accession>A0ABV5KI69</accession>
<dbReference type="InterPro" id="IPR036457">
    <property type="entry name" value="PPM-type-like_dom_sf"/>
</dbReference>
<dbReference type="InterPro" id="IPR000014">
    <property type="entry name" value="PAS"/>
</dbReference>
<dbReference type="SUPFAM" id="SSF55781">
    <property type="entry name" value="GAF domain-like"/>
    <property type="match status" value="1"/>
</dbReference>
<dbReference type="Pfam" id="PF08448">
    <property type="entry name" value="PAS_4"/>
    <property type="match status" value="1"/>
</dbReference>
<dbReference type="InterPro" id="IPR000700">
    <property type="entry name" value="PAS-assoc_C"/>
</dbReference>
<dbReference type="Gene3D" id="3.30.450.40">
    <property type="match status" value="1"/>
</dbReference>
<dbReference type="Pfam" id="PF07228">
    <property type="entry name" value="SpoIIE"/>
    <property type="match status" value="1"/>
</dbReference>
<dbReference type="InterPro" id="IPR001932">
    <property type="entry name" value="PPM-type_phosphatase-like_dom"/>
</dbReference>
<dbReference type="PROSITE" id="PS50112">
    <property type="entry name" value="PAS"/>
    <property type="match status" value="2"/>
</dbReference>
<dbReference type="InterPro" id="IPR035965">
    <property type="entry name" value="PAS-like_dom_sf"/>
</dbReference>
<sequence length="825" mass="93008">MDPQTIMDDLHREGIVYSSLEEEVRRLEELYDLGILDTEPEERFDRITKLVGGIFRVPVCLITLVTEKEQWLKSCFGVEGELLDLRRTEREASFCQHVVASRNMLIVEDTAKDPLFRGNRLVLDHGIGFYAGAPLETKAGNILGSLCLIDTAPRRFSEEEAELLQQFSGWIMTELELRRELRQKMIQERHLKELIASNAWLMKALEHSSAGVVITDATDPDLPIIYANPGFTKLTGYAREEIIGHNCRFLQGPGTDAAALAKVRSGIREQAMTRVELLNYRKDGTSFWNELLINPVDNEQGDVIHFVGIQNDISSRKAAEQALENAFYEQDHLLQSLPDIIYALDLQGRLLKMNEQLCRLTEQTMAELKGTPIQSLMINEDRALFSEALINVLHHEKTELETSLSARNGLRIPFQWSVVLLRDEDGRPVGYAGVGKDISERVQMRKDIMHAGRLQDQLLPKELDHPAFRIRNLYQPSQFVSGDFYYYEWEETEGKLQVYLMDVMGHGFATALNCSALRLMLQQMSRSGLSPAQKLARMNHECLQLFPEGYFTTGLFAEIDIAAKTLTYASGGINKLILYRNGKPELKKAPGGLVGIMKQMTYDDVTLPFEAGDRLLLVTDGISDMIKDVETWQDDGIDAVIARLQGIIQTNPGQDDATAVCVELIRQAGADGSELLDASETQRWEWLLPSKNTSADELRPELQALFQSLRLPKPNQLLFAVNEAVINAAEATIRKFGENEEAPPVQVTVQAEAGRIIVDIANEADPIDPLYFTRSVDELETMLWDDCGRGILLMRKMTDEMSCRVNGTGRNIMTLITYREKAQHG</sequence>
<dbReference type="SMART" id="SM00331">
    <property type="entry name" value="PP2C_SIG"/>
    <property type="match status" value="1"/>
</dbReference>